<evidence type="ECO:0000256" key="1">
    <source>
        <dbReference type="ARBA" id="ARBA00001933"/>
    </source>
</evidence>
<dbReference type="Proteomes" id="UP001157125">
    <property type="component" value="Unassembled WGS sequence"/>
</dbReference>
<sequence length="339" mass="34289">MVAASAGNHAQGVAFAAQQLGIPATIFMPLGAPVPKLLATKGYGATVVTEGATVEDCLALAQDHASRTGAIMIHPFDHPDVIAGQGTVGLEIVQDVPEVSTIVVPVGGGGLVAGIAVAAKAHAELAGHEVRVVGVQASASAAYPPSLAAGEPVSIDRDATIADGIAVARPGALTFPLIRDLVDEIVTVDEDDLARAVLVILERTKLVVEPAGAAGVAAILGGLIAPVGPTTVVLSGGNIDPLLMQRIIGHGLVASGRYMTMRIPLPDRPGQLARVSEILAAARANVIEVLHTRHDAGLTVSDVVLQVSVETRGPNHQQEVLDALAASGFSPVVAEASGL</sequence>
<keyword evidence="3" id="KW-0456">Lyase</keyword>
<dbReference type="SUPFAM" id="SSF55021">
    <property type="entry name" value="ACT-like"/>
    <property type="match status" value="1"/>
</dbReference>
<dbReference type="PROSITE" id="PS51671">
    <property type="entry name" value="ACT"/>
    <property type="match status" value="1"/>
</dbReference>
<dbReference type="SUPFAM" id="SSF53686">
    <property type="entry name" value="Tryptophan synthase beta subunit-like PLP-dependent enzymes"/>
    <property type="match status" value="1"/>
</dbReference>
<dbReference type="EMBL" id="BSUN01000001">
    <property type="protein sequence ID" value="GMA37356.1"/>
    <property type="molecule type" value="Genomic_DNA"/>
</dbReference>
<dbReference type="InterPro" id="IPR044561">
    <property type="entry name" value="ACT_ThrD-II-like"/>
</dbReference>
<dbReference type="Pfam" id="PF01842">
    <property type="entry name" value="ACT"/>
    <property type="match status" value="1"/>
</dbReference>
<evidence type="ECO:0000259" key="4">
    <source>
        <dbReference type="PROSITE" id="PS51671"/>
    </source>
</evidence>
<evidence type="ECO:0000313" key="5">
    <source>
        <dbReference type="EMBL" id="GMA37356.1"/>
    </source>
</evidence>
<feature type="domain" description="ACT" evidence="4">
    <location>
        <begin position="260"/>
        <end position="339"/>
    </location>
</feature>
<evidence type="ECO:0000256" key="2">
    <source>
        <dbReference type="ARBA" id="ARBA00022898"/>
    </source>
</evidence>
<organism evidence="5 6">
    <name type="scientific">Demequina litorisediminis</name>
    <dbReference type="NCBI Taxonomy" id="1849022"/>
    <lineage>
        <taxon>Bacteria</taxon>
        <taxon>Bacillati</taxon>
        <taxon>Actinomycetota</taxon>
        <taxon>Actinomycetes</taxon>
        <taxon>Micrococcales</taxon>
        <taxon>Demequinaceae</taxon>
        <taxon>Demequina</taxon>
    </lineage>
</organism>
<dbReference type="PANTHER" id="PTHR48078:SF6">
    <property type="entry name" value="L-THREONINE DEHYDRATASE CATABOLIC TDCB"/>
    <property type="match status" value="1"/>
</dbReference>
<dbReference type="PANTHER" id="PTHR48078">
    <property type="entry name" value="THREONINE DEHYDRATASE, MITOCHONDRIAL-RELATED"/>
    <property type="match status" value="1"/>
</dbReference>
<comment type="cofactor">
    <cofactor evidence="1">
        <name>pyridoxal 5'-phosphate</name>
        <dbReference type="ChEBI" id="CHEBI:597326"/>
    </cofactor>
</comment>
<dbReference type="InterPro" id="IPR036052">
    <property type="entry name" value="TrpB-like_PALP_sf"/>
</dbReference>
<proteinExistence type="predicted"/>
<dbReference type="InterPro" id="IPR002912">
    <property type="entry name" value="ACT_dom"/>
</dbReference>
<dbReference type="InterPro" id="IPR045865">
    <property type="entry name" value="ACT-like_dom_sf"/>
</dbReference>
<reference evidence="6" key="1">
    <citation type="journal article" date="2019" name="Int. J. Syst. Evol. Microbiol.">
        <title>The Global Catalogue of Microorganisms (GCM) 10K type strain sequencing project: providing services to taxonomists for standard genome sequencing and annotation.</title>
        <authorList>
            <consortium name="The Broad Institute Genomics Platform"/>
            <consortium name="The Broad Institute Genome Sequencing Center for Infectious Disease"/>
            <person name="Wu L."/>
            <person name="Ma J."/>
        </authorList>
    </citation>
    <scope>NUCLEOTIDE SEQUENCE [LARGE SCALE GENOMIC DNA]</scope>
    <source>
        <strain evidence="6">NBRC 112299</strain>
    </source>
</reference>
<dbReference type="CDD" id="cd04886">
    <property type="entry name" value="ACT_ThrD-II-like"/>
    <property type="match status" value="1"/>
</dbReference>
<evidence type="ECO:0000313" key="6">
    <source>
        <dbReference type="Proteomes" id="UP001157125"/>
    </source>
</evidence>
<accession>A0ABQ6IIY0</accession>
<protein>
    <submittedName>
        <fullName evidence="5">Threonine ammonia-lyase</fullName>
    </submittedName>
</protein>
<keyword evidence="6" id="KW-1185">Reference proteome</keyword>
<dbReference type="Pfam" id="PF00291">
    <property type="entry name" value="PALP"/>
    <property type="match status" value="1"/>
</dbReference>
<comment type="caution">
    <text evidence="5">The sequence shown here is derived from an EMBL/GenBank/DDBJ whole genome shotgun (WGS) entry which is preliminary data.</text>
</comment>
<dbReference type="InterPro" id="IPR001926">
    <property type="entry name" value="TrpB-like_PALP"/>
</dbReference>
<name>A0ABQ6IIY0_9MICO</name>
<dbReference type="InterPro" id="IPR050147">
    <property type="entry name" value="Ser/Thr_Dehydratase"/>
</dbReference>
<evidence type="ECO:0000256" key="3">
    <source>
        <dbReference type="ARBA" id="ARBA00023239"/>
    </source>
</evidence>
<dbReference type="Gene3D" id="3.40.50.1100">
    <property type="match status" value="2"/>
</dbReference>
<dbReference type="CDD" id="cd01562">
    <property type="entry name" value="Thr-dehyd"/>
    <property type="match status" value="1"/>
</dbReference>
<gene>
    <name evidence="5" type="ORF">GCM10025876_35600</name>
</gene>
<keyword evidence="2" id="KW-0663">Pyridoxal phosphate</keyword>